<gene>
    <name evidence="15" type="ORF">AW171_hschr42444</name>
</gene>
<evidence type="ECO:0000256" key="7">
    <source>
        <dbReference type="ARBA" id="ARBA00022490"/>
    </source>
</evidence>
<comment type="similarity">
    <text evidence="4">Belongs to the sorting nexin family.</text>
</comment>
<evidence type="ECO:0000256" key="10">
    <source>
        <dbReference type="ARBA" id="ARBA00023121"/>
    </source>
</evidence>
<dbReference type="PANTHER" id="PTHR45963:SF2">
    <property type="entry name" value="RE52028P"/>
    <property type="match status" value="1"/>
</dbReference>
<dbReference type="GO" id="GO:0032266">
    <property type="term" value="F:phosphatidylinositol-3-phosphate binding"/>
    <property type="evidence" value="ECO:0007669"/>
    <property type="project" value="TreeGrafter"/>
</dbReference>
<dbReference type="PANTHER" id="PTHR45963">
    <property type="entry name" value="RE52028P"/>
    <property type="match status" value="1"/>
</dbReference>
<keyword evidence="11" id="KW-0472">Membrane</keyword>
<dbReference type="SUPFAM" id="SSF64268">
    <property type="entry name" value="PX domain"/>
    <property type="match status" value="1"/>
</dbReference>
<dbReference type="GO" id="GO:0030904">
    <property type="term" value="C:retromer complex"/>
    <property type="evidence" value="ECO:0007669"/>
    <property type="project" value="TreeGrafter"/>
</dbReference>
<keyword evidence="16" id="KW-1185">Reference proteome</keyword>
<dbReference type="Pfam" id="PF00787">
    <property type="entry name" value="PX"/>
    <property type="match status" value="1"/>
</dbReference>
<evidence type="ECO:0000313" key="15">
    <source>
        <dbReference type="EMBL" id="AMD20549.1"/>
    </source>
</evidence>
<dbReference type="STRING" id="45286.A0A0X8HS98"/>
<evidence type="ECO:0000256" key="12">
    <source>
        <dbReference type="ARBA" id="ARBA00025533"/>
    </source>
</evidence>
<feature type="region of interest" description="Disordered" evidence="13">
    <location>
        <begin position="18"/>
        <end position="48"/>
    </location>
</feature>
<dbReference type="GO" id="GO:0031901">
    <property type="term" value="C:early endosome membrane"/>
    <property type="evidence" value="ECO:0007669"/>
    <property type="project" value="TreeGrafter"/>
</dbReference>
<keyword evidence="9" id="KW-0333">Golgi apparatus</keyword>
<proteinExistence type="inferred from homology"/>
<evidence type="ECO:0000256" key="1">
    <source>
        <dbReference type="ARBA" id="ARBA00004179"/>
    </source>
</evidence>
<dbReference type="RefSeq" id="XP_017987545.1">
    <property type="nucleotide sequence ID" value="XM_018131877.1"/>
</dbReference>
<evidence type="ECO:0000256" key="13">
    <source>
        <dbReference type="SAM" id="MobiDB-lite"/>
    </source>
</evidence>
<reference evidence="15 16" key="1">
    <citation type="submission" date="2016-01" db="EMBL/GenBank/DDBJ databases">
        <title>Genome sequence of the yeast Holleya sinecauda.</title>
        <authorList>
            <person name="Dietrich F.S."/>
        </authorList>
    </citation>
    <scope>NUCLEOTIDE SEQUENCE [LARGE SCALE GENOMIC DNA]</scope>
    <source>
        <strain evidence="15 16">ATCC 58844</strain>
    </source>
</reference>
<sequence length="181" mass="20241">MRQFQSFSTSIQAALSTPAASKASAGDQAGQARTTGPQPSSQPTSVGYEEPENFLEIEVLDPQTHFPSGDSTRGMYTDYVVVCRTNLPSFPKRFSQVRRRYSDFEFFKKCLFKELSMSSHPRVVIPSLPGKILLSRRFSDEAIEERRQGLARWLSSVAGHPLLQSGSRVLVRFLQDDSFTG</sequence>
<dbReference type="SMART" id="SM00312">
    <property type="entry name" value="PX"/>
    <property type="match status" value="1"/>
</dbReference>
<comment type="function">
    <text evidence="12">Required for retention of late Golgi membrane proteins. Component of the retrieval machinery that functions by direct interaction with the cytosolic tails of certain TGN membrane proteins during the sorting/budding process at the prevacuolar compartment. Binds phosphatidylinositol 3-phosphate (PtdIns(P3)).</text>
</comment>
<keyword evidence="8" id="KW-0653">Protein transport</keyword>
<evidence type="ECO:0000256" key="11">
    <source>
        <dbReference type="ARBA" id="ARBA00023136"/>
    </source>
</evidence>
<evidence type="ECO:0000256" key="2">
    <source>
        <dbReference type="ARBA" id="ARBA00004255"/>
    </source>
</evidence>
<organism evidence="15 16">
    <name type="scientific">Eremothecium sinecaudum</name>
    <dbReference type="NCBI Taxonomy" id="45286"/>
    <lineage>
        <taxon>Eukaryota</taxon>
        <taxon>Fungi</taxon>
        <taxon>Dikarya</taxon>
        <taxon>Ascomycota</taxon>
        <taxon>Saccharomycotina</taxon>
        <taxon>Saccharomycetes</taxon>
        <taxon>Saccharomycetales</taxon>
        <taxon>Saccharomycetaceae</taxon>
        <taxon>Eremothecium</taxon>
    </lineage>
</organism>
<dbReference type="GO" id="GO:0015031">
    <property type="term" value="P:protein transport"/>
    <property type="evidence" value="ECO:0007669"/>
    <property type="project" value="UniProtKB-KW"/>
</dbReference>
<dbReference type="OrthoDB" id="5227681at2759"/>
<accession>A0A0X8HS98</accession>
<evidence type="ECO:0000313" key="16">
    <source>
        <dbReference type="Proteomes" id="UP000243052"/>
    </source>
</evidence>
<dbReference type="GO" id="GO:0034499">
    <property type="term" value="P:late endosome to Golgi transport"/>
    <property type="evidence" value="ECO:0007669"/>
    <property type="project" value="TreeGrafter"/>
</dbReference>
<dbReference type="EMBL" id="CP014244">
    <property type="protein sequence ID" value="AMD20549.1"/>
    <property type="molecule type" value="Genomic_DNA"/>
</dbReference>
<name>A0A0X8HS98_9SACH</name>
<evidence type="ECO:0000259" key="14">
    <source>
        <dbReference type="PROSITE" id="PS50195"/>
    </source>
</evidence>
<keyword evidence="10" id="KW-0446">Lipid-binding</keyword>
<keyword evidence="7" id="KW-0963">Cytoplasm</keyword>
<keyword evidence="6" id="KW-0813">Transport</keyword>
<dbReference type="AlphaFoldDB" id="A0A0X8HS98"/>
<dbReference type="Proteomes" id="UP000243052">
    <property type="component" value="Chromosome iv"/>
</dbReference>
<dbReference type="Gene3D" id="3.30.1520.10">
    <property type="entry name" value="Phox-like domain"/>
    <property type="match status" value="1"/>
</dbReference>
<dbReference type="GO" id="GO:0032456">
    <property type="term" value="P:endocytic recycling"/>
    <property type="evidence" value="ECO:0007669"/>
    <property type="project" value="TreeGrafter"/>
</dbReference>
<evidence type="ECO:0000256" key="6">
    <source>
        <dbReference type="ARBA" id="ARBA00022448"/>
    </source>
</evidence>
<dbReference type="GeneID" id="28723797"/>
<evidence type="ECO:0000256" key="3">
    <source>
        <dbReference type="ARBA" id="ARBA00004496"/>
    </source>
</evidence>
<evidence type="ECO:0000256" key="9">
    <source>
        <dbReference type="ARBA" id="ARBA00023034"/>
    </source>
</evidence>
<evidence type="ECO:0000256" key="5">
    <source>
        <dbReference type="ARBA" id="ARBA00020436"/>
    </source>
</evidence>
<feature type="domain" description="PX" evidence="14">
    <location>
        <begin position="57"/>
        <end position="180"/>
    </location>
</feature>
<dbReference type="InterPro" id="IPR051074">
    <property type="entry name" value="Sorting_Nexin"/>
</dbReference>
<protein>
    <recommendedName>
        <fullName evidence="5">Sorting nexin-3</fullName>
    </recommendedName>
</protein>
<dbReference type="InterPro" id="IPR036871">
    <property type="entry name" value="PX_dom_sf"/>
</dbReference>
<dbReference type="GO" id="GO:0000139">
    <property type="term" value="C:Golgi membrane"/>
    <property type="evidence" value="ECO:0007669"/>
    <property type="project" value="UniProtKB-SubCell"/>
</dbReference>
<feature type="compositionally biased region" description="Polar residues" evidence="13">
    <location>
        <begin position="31"/>
        <end position="45"/>
    </location>
</feature>
<comment type="subcellular location">
    <subcellularLocation>
        <location evidence="3">Cytoplasm</location>
    </subcellularLocation>
    <subcellularLocation>
        <location evidence="2">Golgi apparatus membrane</location>
        <topology evidence="2">Peripheral membrane protein</topology>
        <orientation evidence="2">Cytoplasmic side</orientation>
    </subcellularLocation>
    <subcellularLocation>
        <location evidence="1">Prevacuolar compartment membrane</location>
        <topology evidence="1">Peripheral membrane protein</topology>
        <orientation evidence="1">Cytoplasmic side</orientation>
    </subcellularLocation>
</comment>
<evidence type="ECO:0000256" key="8">
    <source>
        <dbReference type="ARBA" id="ARBA00022927"/>
    </source>
</evidence>
<dbReference type="InterPro" id="IPR001683">
    <property type="entry name" value="PX_dom"/>
</dbReference>
<dbReference type="PROSITE" id="PS50195">
    <property type="entry name" value="PX"/>
    <property type="match status" value="1"/>
</dbReference>
<evidence type="ECO:0000256" key="4">
    <source>
        <dbReference type="ARBA" id="ARBA00010883"/>
    </source>
</evidence>